<feature type="region of interest" description="Disordered" evidence="1">
    <location>
        <begin position="114"/>
        <end position="149"/>
    </location>
</feature>
<accession>A4H394</accession>
<feature type="compositionally biased region" description="Polar residues" evidence="1">
    <location>
        <begin position="125"/>
        <end position="148"/>
    </location>
</feature>
<gene>
    <name evidence="2" type="ORF">LBRM_01_0750</name>
</gene>
<dbReference type="Proteomes" id="UP000007258">
    <property type="component" value="Chromosome 1"/>
</dbReference>
<dbReference type="GeneID" id="5412393"/>
<feature type="region of interest" description="Disordered" evidence="1">
    <location>
        <begin position="290"/>
        <end position="326"/>
    </location>
</feature>
<keyword evidence="3" id="KW-1185">Reference proteome</keyword>
<feature type="region of interest" description="Disordered" evidence="1">
    <location>
        <begin position="230"/>
        <end position="257"/>
    </location>
</feature>
<dbReference type="OMA" id="QMRLLWA"/>
<dbReference type="InParanoid" id="A4H394"/>
<evidence type="ECO:0000313" key="3">
    <source>
        <dbReference type="Proteomes" id="UP000007258"/>
    </source>
</evidence>
<protein>
    <submittedName>
        <fullName evidence="2">Uncharacterized protein</fullName>
    </submittedName>
</protein>
<proteinExistence type="predicted"/>
<feature type="compositionally biased region" description="Low complexity" evidence="1">
    <location>
        <begin position="294"/>
        <end position="326"/>
    </location>
</feature>
<dbReference type="RefSeq" id="XP_001561514.1">
    <property type="nucleotide sequence ID" value="XM_001561464.1"/>
</dbReference>
<dbReference type="EMBL" id="FR798975">
    <property type="protein sequence ID" value="CAM36503.1"/>
    <property type="molecule type" value="Genomic_DNA"/>
</dbReference>
<feature type="region of interest" description="Disordered" evidence="1">
    <location>
        <begin position="184"/>
        <end position="214"/>
    </location>
</feature>
<name>A4H394_LEIBR</name>
<feature type="compositionally biased region" description="Low complexity" evidence="1">
    <location>
        <begin position="11"/>
        <end position="28"/>
    </location>
</feature>
<reference evidence="2 3" key="1">
    <citation type="journal article" date="2007" name="Nat. Genet.">
        <title>Comparative genomic analysis of three Leishmania species that cause diverse human disease.</title>
        <authorList>
            <person name="Peacock C.S."/>
            <person name="Seeger K."/>
            <person name="Harris D."/>
            <person name="Murphy L."/>
            <person name="Ruiz J.C."/>
            <person name="Quail M.A."/>
            <person name="Peters N."/>
            <person name="Adlem E."/>
            <person name="Tivey A."/>
            <person name="Aslett M."/>
            <person name="Kerhornou A."/>
            <person name="Ivens A."/>
            <person name="Fraser A."/>
            <person name="Rajandream M.A."/>
            <person name="Carver T."/>
            <person name="Norbertczak H."/>
            <person name="Chillingworth T."/>
            <person name="Hance Z."/>
            <person name="Jagels K."/>
            <person name="Moule S."/>
            <person name="Ormond D."/>
            <person name="Rutter S."/>
            <person name="Squares R."/>
            <person name="Whitehead S."/>
            <person name="Rabbinowitsch E."/>
            <person name="Arrowsmith C."/>
            <person name="White B."/>
            <person name="Thurston S."/>
            <person name="Bringaud F."/>
            <person name="Baldauf S.L."/>
            <person name="Faulconbridge A."/>
            <person name="Jeffares D."/>
            <person name="Depledge D.P."/>
            <person name="Oyola S.O."/>
            <person name="Hilley J.D."/>
            <person name="Brito L.O."/>
            <person name="Tosi L.R."/>
            <person name="Barrell B."/>
            <person name="Cruz A.K."/>
            <person name="Mottram J.C."/>
            <person name="Smith D.F."/>
            <person name="Berriman M."/>
        </authorList>
    </citation>
    <scope>NUCLEOTIDE SEQUENCE [LARGE SCALE GENOMIC DNA]</scope>
    <source>
        <strain evidence="2 3">MHOM/BR/75/M2904</strain>
    </source>
</reference>
<feature type="region of interest" description="Disordered" evidence="1">
    <location>
        <begin position="1"/>
        <end position="100"/>
    </location>
</feature>
<dbReference type="KEGG" id="lbz:LBRM_01_0750"/>
<evidence type="ECO:0000313" key="2">
    <source>
        <dbReference type="EMBL" id="CAM36503.1"/>
    </source>
</evidence>
<dbReference type="AlphaFoldDB" id="A4H394"/>
<sequence length="496" mass="52350">MASPLPTRRGAAAPSARSTLSSALSASLEHVCRPPQAGTRCASGIPEAPTMPTASSGNSVSGVGDVRRDGIQGAVYARSTTQTSSHRRPAQDLRADTEGSVSAAGTVALAAAASSFRDQAPRQPPEQQQSGTTSFTSLPPGSSPTSYHSDADVARVRAALAEAGYPSPSWDDIERVLAQLSATHNGGGGSAAARHGNAVPPPSATCLPQGIKPEDLGEEGQRVAYYHDSHGAAIPPPAASSPQQQRQKEDCPTGSSSLLHYLEPSLRLQRYIQLRERELEELCLRPSLGSLHTQQQQQQQQQRRRGSAAAGPQAQRTRGSGAAVGASPAALGGVQVSAMATHHRRAANIVFDATGDQRFRFFPTTRTPQGISTLATVAPVPRTSSSSTSTKVLMDAATAHPAAPATRLGSYHNYCHCPRPNSCGTVGGQVSYLDPAGRTLRRKADPVKRGEQMRLLWAQDSFLSQRDRPREAWRTRQITMAYGQDTSSSGASIRHG</sequence>
<feature type="compositionally biased region" description="Low complexity" evidence="1">
    <location>
        <begin position="55"/>
        <end position="64"/>
    </location>
</feature>
<dbReference type="VEuPathDB" id="TriTrypDB:LbrM.01.0750"/>
<organism evidence="2 3">
    <name type="scientific">Leishmania braziliensis</name>
    <dbReference type="NCBI Taxonomy" id="5660"/>
    <lineage>
        <taxon>Eukaryota</taxon>
        <taxon>Discoba</taxon>
        <taxon>Euglenozoa</taxon>
        <taxon>Kinetoplastea</taxon>
        <taxon>Metakinetoplastina</taxon>
        <taxon>Trypanosomatida</taxon>
        <taxon>Trypanosomatidae</taxon>
        <taxon>Leishmaniinae</taxon>
        <taxon>Leishmania</taxon>
        <taxon>Leishmania braziliensis species complex</taxon>
    </lineage>
</organism>
<reference evidence="2 3" key="2">
    <citation type="journal article" date="2011" name="Genome Res.">
        <title>Chromosome and gene copy number variation allow major structural change between species and strains of Leishmania.</title>
        <authorList>
            <person name="Rogers M.B."/>
            <person name="Hilley J.D."/>
            <person name="Dickens N.J."/>
            <person name="Wilkes J."/>
            <person name="Bates P.A."/>
            <person name="Depledge D.P."/>
            <person name="Harris D."/>
            <person name="Her Y."/>
            <person name="Herzyk P."/>
            <person name="Imamura H."/>
            <person name="Otto T.D."/>
            <person name="Sanders M."/>
            <person name="Seeger K."/>
            <person name="Dujardin J.C."/>
            <person name="Berriman M."/>
            <person name="Smith D.F."/>
            <person name="Hertz-Fowler C."/>
            <person name="Mottram J.C."/>
        </authorList>
    </citation>
    <scope>NUCLEOTIDE SEQUENCE [LARGE SCALE GENOMIC DNA]</scope>
    <source>
        <strain evidence="2 3">MHOM/BR/75/M2904</strain>
    </source>
</reference>
<evidence type="ECO:0000256" key="1">
    <source>
        <dbReference type="SAM" id="MobiDB-lite"/>
    </source>
</evidence>